<dbReference type="SUPFAM" id="SSF103473">
    <property type="entry name" value="MFS general substrate transporter"/>
    <property type="match status" value="1"/>
</dbReference>
<dbReference type="STRING" id="666510.ASAC_1061"/>
<gene>
    <name evidence="7" type="ordered locus">ASAC_1061</name>
</gene>
<sequence length="439" mass="46889">MGFFTDAYDLFNINIMLLFLTPLWHLTSVQESLLASSAIFSAIVGQLLFGRLLDLLGRKKIYGIEAGILAAGAVLSAFSTNFTMLLATRTIMGLGIGGDYPASATIASEYAPTSSRGKSVALVFSMQGFGIATAVITGLLAAAYLPADMAWRVVAFVGAIPPAFVVYFRRHVPETPRYSLLVKGDASEARRGLRLVLGSDGEVAKAKARRTPISEFFREYWPLLIGTTLPWTFMDMALYGTGVFSSYVTSSLLPTKSLTASVLRAGVPLLIGIPGYFAAAALVDRLGRKPLQLIGFAIVTAIYIPMALYYMKFISVNSYLLYAFFGLSFTALNLGPNTTTFILPAEVYPVRYRSTGHGISAAAGKAGAAITTFAFPLIKASLGSSLGLAFIFGLLAVVSVIAMIITAAFIPETKMVPLEEASKEKLVVESPVPVPHHSG</sequence>
<keyword evidence="2 5" id="KW-0812">Transmembrane</keyword>
<feature type="transmembrane region" description="Helical" evidence="5">
    <location>
        <begin position="120"/>
        <end position="143"/>
    </location>
</feature>
<dbReference type="InterPro" id="IPR005829">
    <property type="entry name" value="Sugar_transporter_CS"/>
</dbReference>
<dbReference type="PROSITE" id="PS00217">
    <property type="entry name" value="SUGAR_TRANSPORT_2"/>
    <property type="match status" value="1"/>
</dbReference>
<dbReference type="HOGENOM" id="CLU_001265_46_14_2"/>
<evidence type="ECO:0000313" key="7">
    <source>
        <dbReference type="EMBL" id="ADL19466.1"/>
    </source>
</evidence>
<feature type="transmembrane region" description="Helical" evidence="5">
    <location>
        <begin position="356"/>
        <end position="378"/>
    </location>
</feature>
<dbReference type="PANTHER" id="PTHR23508:SF10">
    <property type="entry name" value="CARBOXYLIC ACID TRANSPORTER PROTEIN HOMOLOG"/>
    <property type="match status" value="1"/>
</dbReference>
<evidence type="ECO:0000256" key="3">
    <source>
        <dbReference type="ARBA" id="ARBA00022989"/>
    </source>
</evidence>
<evidence type="ECO:0000259" key="6">
    <source>
        <dbReference type="PROSITE" id="PS50850"/>
    </source>
</evidence>
<feature type="transmembrane region" description="Helical" evidence="5">
    <location>
        <begin position="262"/>
        <end position="283"/>
    </location>
</feature>
<dbReference type="PROSITE" id="PS50850">
    <property type="entry name" value="MFS"/>
    <property type="match status" value="1"/>
</dbReference>
<feature type="transmembrane region" description="Helical" evidence="5">
    <location>
        <begin position="32"/>
        <end position="49"/>
    </location>
</feature>
<dbReference type="AlphaFoldDB" id="D9Q2C8"/>
<feature type="transmembrane region" description="Helical" evidence="5">
    <location>
        <begin position="290"/>
        <end position="310"/>
    </location>
</feature>
<feature type="transmembrane region" description="Helical" evidence="5">
    <location>
        <begin position="220"/>
        <end position="242"/>
    </location>
</feature>
<dbReference type="InParanoid" id="D9Q2C8"/>
<dbReference type="KEGG" id="asc:ASAC_1061"/>
<dbReference type="EMBL" id="CP001742">
    <property type="protein sequence ID" value="ADL19466.1"/>
    <property type="molecule type" value="Genomic_DNA"/>
</dbReference>
<dbReference type="Proteomes" id="UP000000346">
    <property type="component" value="Chromosome"/>
</dbReference>
<keyword evidence="8" id="KW-1185">Reference proteome</keyword>
<evidence type="ECO:0000256" key="5">
    <source>
        <dbReference type="SAM" id="Phobius"/>
    </source>
</evidence>
<dbReference type="InterPro" id="IPR005828">
    <property type="entry name" value="MFS_sugar_transport-like"/>
</dbReference>
<dbReference type="InterPro" id="IPR020846">
    <property type="entry name" value="MFS_dom"/>
</dbReference>
<feature type="transmembrane region" description="Helical" evidence="5">
    <location>
        <begin position="316"/>
        <end position="335"/>
    </location>
</feature>
<keyword evidence="4 5" id="KW-0472">Membrane</keyword>
<dbReference type="Pfam" id="PF00083">
    <property type="entry name" value="Sugar_tr"/>
    <property type="match status" value="1"/>
</dbReference>
<feature type="transmembrane region" description="Helical" evidence="5">
    <location>
        <begin position="61"/>
        <end position="80"/>
    </location>
</feature>
<proteinExistence type="predicted"/>
<protein>
    <submittedName>
        <fullName evidence="7">Phosphate transporter related protein</fullName>
    </submittedName>
</protein>
<dbReference type="GO" id="GO:0046943">
    <property type="term" value="F:carboxylic acid transmembrane transporter activity"/>
    <property type="evidence" value="ECO:0007669"/>
    <property type="project" value="TreeGrafter"/>
</dbReference>
<evidence type="ECO:0000256" key="1">
    <source>
        <dbReference type="ARBA" id="ARBA00004141"/>
    </source>
</evidence>
<dbReference type="Gene3D" id="1.20.1250.20">
    <property type="entry name" value="MFS general substrate transporter like domains"/>
    <property type="match status" value="1"/>
</dbReference>
<feature type="domain" description="Major facilitator superfamily (MFS) profile" evidence="6">
    <location>
        <begin position="1"/>
        <end position="414"/>
    </location>
</feature>
<dbReference type="FunCoup" id="D9Q2C8">
    <property type="interactions" value="37"/>
</dbReference>
<dbReference type="PANTHER" id="PTHR23508">
    <property type="entry name" value="CARBOXYLIC ACID TRANSPORTER PROTEIN HOMOLOG"/>
    <property type="match status" value="1"/>
</dbReference>
<evidence type="ECO:0000256" key="2">
    <source>
        <dbReference type="ARBA" id="ARBA00022692"/>
    </source>
</evidence>
<evidence type="ECO:0000256" key="4">
    <source>
        <dbReference type="ARBA" id="ARBA00023136"/>
    </source>
</evidence>
<feature type="transmembrane region" description="Helical" evidence="5">
    <location>
        <begin position="390"/>
        <end position="410"/>
    </location>
</feature>
<dbReference type="PROSITE" id="PS00216">
    <property type="entry name" value="SUGAR_TRANSPORT_1"/>
    <property type="match status" value="1"/>
</dbReference>
<organism evidence="7 8">
    <name type="scientific">Acidilobus saccharovorans (strain DSM 16705 / JCM 18335 / VKM B-2471 / 345-15)</name>
    <dbReference type="NCBI Taxonomy" id="666510"/>
    <lineage>
        <taxon>Archaea</taxon>
        <taxon>Thermoproteota</taxon>
        <taxon>Thermoprotei</taxon>
        <taxon>Acidilobales</taxon>
        <taxon>Acidilobaceae</taxon>
        <taxon>Acidilobus</taxon>
    </lineage>
</organism>
<evidence type="ECO:0000313" key="8">
    <source>
        <dbReference type="Proteomes" id="UP000000346"/>
    </source>
</evidence>
<reference evidence="7 8" key="1">
    <citation type="journal article" date="2010" name="Appl. Environ. Microbiol.">
        <title>The genome sequence of the crenarchaeon Acidilobus saccharovorans supports a new order, Acidilobales, and suggests an important ecological role in terrestrial acidic hot springs.</title>
        <authorList>
            <person name="Mardanov A.V."/>
            <person name="Svetlitchnyi V.A."/>
            <person name="Beletsky A.V."/>
            <person name="Prokofeva M.I."/>
            <person name="Bonch-Osmolovskaya E.A."/>
            <person name="Ravin N.V."/>
            <person name="Skryabin K.G."/>
        </authorList>
    </citation>
    <scope>NUCLEOTIDE SEQUENCE [LARGE SCALE GENOMIC DNA]</scope>
    <source>
        <strain evidence="8">DSM 16705 / JCM 18335 / VKM B-2471 / 345-15</strain>
    </source>
</reference>
<feature type="transmembrane region" description="Helical" evidence="5">
    <location>
        <begin position="149"/>
        <end position="168"/>
    </location>
</feature>
<dbReference type="GO" id="GO:0005886">
    <property type="term" value="C:plasma membrane"/>
    <property type="evidence" value="ECO:0007669"/>
    <property type="project" value="TreeGrafter"/>
</dbReference>
<dbReference type="eggNOG" id="arCOG02682">
    <property type="taxonomic scope" value="Archaea"/>
</dbReference>
<accession>D9Q2C8</accession>
<comment type="subcellular location">
    <subcellularLocation>
        <location evidence="1">Membrane</location>
        <topology evidence="1">Multi-pass membrane protein</topology>
    </subcellularLocation>
</comment>
<name>D9Q2C8_ACIS3</name>
<keyword evidence="3 5" id="KW-1133">Transmembrane helix</keyword>
<feature type="transmembrane region" description="Helical" evidence="5">
    <location>
        <begin position="7"/>
        <end position="26"/>
    </location>
</feature>
<dbReference type="InterPro" id="IPR036259">
    <property type="entry name" value="MFS_trans_sf"/>
</dbReference>